<organism evidence="1 2">
    <name type="scientific">Sphingobacterium tabacisoli</name>
    <dbReference type="NCBI Taxonomy" id="2044855"/>
    <lineage>
        <taxon>Bacteria</taxon>
        <taxon>Pseudomonadati</taxon>
        <taxon>Bacteroidota</taxon>
        <taxon>Sphingobacteriia</taxon>
        <taxon>Sphingobacteriales</taxon>
        <taxon>Sphingobacteriaceae</taxon>
        <taxon>Sphingobacterium</taxon>
    </lineage>
</organism>
<name>A0ABW5L1H2_9SPHI</name>
<dbReference type="EMBL" id="JBHULD010000014">
    <property type="protein sequence ID" value="MFD2555059.1"/>
    <property type="molecule type" value="Genomic_DNA"/>
</dbReference>
<protein>
    <recommendedName>
        <fullName evidence="3">Lipid A biosynthesis acyltransferase</fullName>
    </recommendedName>
</protein>
<evidence type="ECO:0000313" key="1">
    <source>
        <dbReference type="EMBL" id="MFD2555059.1"/>
    </source>
</evidence>
<comment type="caution">
    <text evidence="1">The sequence shown here is derived from an EMBL/GenBank/DDBJ whole genome shotgun (WGS) entry which is preliminary data.</text>
</comment>
<keyword evidence="2" id="KW-1185">Reference proteome</keyword>
<reference evidence="2" key="1">
    <citation type="journal article" date="2019" name="Int. J. Syst. Evol. Microbiol.">
        <title>The Global Catalogue of Microorganisms (GCM) 10K type strain sequencing project: providing services to taxonomists for standard genome sequencing and annotation.</title>
        <authorList>
            <consortium name="The Broad Institute Genomics Platform"/>
            <consortium name="The Broad Institute Genome Sequencing Center for Infectious Disease"/>
            <person name="Wu L."/>
            <person name="Ma J."/>
        </authorList>
    </citation>
    <scope>NUCLEOTIDE SEQUENCE [LARGE SCALE GENOMIC DNA]</scope>
    <source>
        <strain evidence="2">KCTC 52298</strain>
    </source>
</reference>
<dbReference type="Proteomes" id="UP001597440">
    <property type="component" value="Unassembled WGS sequence"/>
</dbReference>
<sequence length="296" mass="34204">MDELNNWEFALFSANLHQLLPDIPWQQHAEYYRQHKHYHRPRAMATVAQWDVSAIMPYDKEPYILCLFHLGYHAQLPYILASQGIQFDMILDRKVFEAQQEQLLAMQSAMQSGGGSYRFLLSDSPTVLLQARTALRDGRHLLVFADGNSGTTDRIADKVEIGFLEGSLYVRKGIAVLSYLTRSTIVPLAHRQEGKRFKLTVGEAISPLMASTREHYIQDAMQQLYAYLGDLIGQEPWLWESWSYLHQLNCFKATDMDRKEIDLDREALIPLCLKGYPGLFDRIRYCFSYGSDTLRK</sequence>
<evidence type="ECO:0008006" key="3">
    <source>
        <dbReference type="Google" id="ProtNLM"/>
    </source>
</evidence>
<evidence type="ECO:0000313" key="2">
    <source>
        <dbReference type="Proteomes" id="UP001597440"/>
    </source>
</evidence>
<proteinExistence type="predicted"/>
<dbReference type="RefSeq" id="WP_210353425.1">
    <property type="nucleotide sequence ID" value="NZ_JAEQMU010000001.1"/>
</dbReference>
<accession>A0ABW5L1H2</accession>
<gene>
    <name evidence="1" type="ORF">ACFSQW_11700</name>
</gene>